<evidence type="ECO:0000256" key="7">
    <source>
        <dbReference type="ARBA" id="ARBA00023065"/>
    </source>
</evidence>
<name>A0ABX0XDH2_9BACT</name>
<sequence length="263" mass="29900">MEINWFTVVAQVINFIILVWLLKRFLYKPILKAIEDRENKIVAQLEDAEAKKVEAKAEREEFQQKNTSFDEQKKELLANATSDAADHRQELFDNARTEAAQLSKKLATAAEEQRHSEQKTHRQKIQQEVYGIARKALFDLATVSLEEQLTQSFIKRLNALTKAEVKQLKTAFTGSSRPLVVRSAVALSEAQRQALKQSLDELLAIETSLSFEVVPALIGGMELSTQDYKIAWNISAYLRGFEKVVPALNGQQPTNQELKEYHV</sequence>
<dbReference type="PANTHER" id="PTHR33445:SF2">
    <property type="entry name" value="ATP SYNTHASE SUBUNIT B', CHLOROPLASTIC"/>
    <property type="match status" value="1"/>
</dbReference>
<keyword evidence="8 13" id="KW-0472">Membrane</keyword>
<organism evidence="15 16">
    <name type="scientific">Neolewinella antarctica</name>
    <dbReference type="NCBI Taxonomy" id="442734"/>
    <lineage>
        <taxon>Bacteria</taxon>
        <taxon>Pseudomonadati</taxon>
        <taxon>Bacteroidota</taxon>
        <taxon>Saprospiria</taxon>
        <taxon>Saprospirales</taxon>
        <taxon>Lewinellaceae</taxon>
        <taxon>Neolewinella</taxon>
    </lineage>
</organism>
<keyword evidence="2 13" id="KW-0813">Transport</keyword>
<comment type="subunit">
    <text evidence="13">F-type ATPases have 2 components, F(1) - the catalytic core - and F(0) - the membrane proton channel. F(1) has five subunits: alpha(3), beta(3), gamma(1), delta(1), epsilon(1). F(0) has three main subunits: a(1), b(2) and c(10-14). The alpha and beta chains form an alternating ring which encloses part of the gamma chain. F(1) is attached to F(0) by a central stalk formed by the gamma and epsilon chains, while a peripheral stalk is formed by the delta and b chains.</text>
</comment>
<evidence type="ECO:0000256" key="13">
    <source>
        <dbReference type="HAMAP-Rule" id="MF_01398"/>
    </source>
</evidence>
<dbReference type="InterPro" id="IPR050059">
    <property type="entry name" value="ATP_synthase_B_chain"/>
</dbReference>
<dbReference type="CDD" id="cd06503">
    <property type="entry name" value="ATP-synt_Fo_b"/>
    <property type="match status" value="1"/>
</dbReference>
<evidence type="ECO:0000256" key="8">
    <source>
        <dbReference type="ARBA" id="ARBA00023136"/>
    </source>
</evidence>
<dbReference type="Proteomes" id="UP000770785">
    <property type="component" value="Unassembled WGS sequence"/>
</dbReference>
<proteinExistence type="inferred from homology"/>
<evidence type="ECO:0000256" key="9">
    <source>
        <dbReference type="ARBA" id="ARBA00023310"/>
    </source>
</evidence>
<protein>
    <recommendedName>
        <fullName evidence="13">ATP synthase subunit b</fullName>
    </recommendedName>
    <alternativeName>
        <fullName evidence="13">ATP synthase F(0) sector subunit b</fullName>
    </alternativeName>
    <alternativeName>
        <fullName evidence="13">ATPase subunit I</fullName>
    </alternativeName>
    <alternativeName>
        <fullName evidence="13">F-type ATPase subunit b</fullName>
        <shortName evidence="13">F-ATPase subunit b</shortName>
    </alternativeName>
</protein>
<keyword evidence="3 13" id="KW-0138">CF(0)</keyword>
<keyword evidence="5 13" id="KW-0375">Hydrogen ion transport</keyword>
<dbReference type="HAMAP" id="MF_01398">
    <property type="entry name" value="ATP_synth_b_bprime"/>
    <property type="match status" value="1"/>
</dbReference>
<comment type="function">
    <text evidence="11">Component of the F(0) channel, it forms part of the peripheral stalk, linking F(1) to F(0). The b'-subunit is a diverged and duplicated form of b found in plants and photosynthetic bacteria.</text>
</comment>
<dbReference type="RefSeq" id="WP_168037708.1">
    <property type="nucleotide sequence ID" value="NZ_JAATJH010000003.1"/>
</dbReference>
<dbReference type="InterPro" id="IPR017707">
    <property type="entry name" value="Alt_ATP_synth_F0_bsu"/>
</dbReference>
<keyword evidence="13" id="KW-1003">Cell membrane</keyword>
<evidence type="ECO:0000256" key="2">
    <source>
        <dbReference type="ARBA" id="ARBA00022448"/>
    </source>
</evidence>
<reference evidence="15 16" key="1">
    <citation type="submission" date="2020-03" db="EMBL/GenBank/DDBJ databases">
        <title>Genomic Encyclopedia of Type Strains, Phase IV (KMG-IV): sequencing the most valuable type-strain genomes for metagenomic binning, comparative biology and taxonomic classification.</title>
        <authorList>
            <person name="Goeker M."/>
        </authorList>
    </citation>
    <scope>NUCLEOTIDE SEQUENCE [LARGE SCALE GENOMIC DNA]</scope>
    <source>
        <strain evidence="15 16">DSM 105096</strain>
    </source>
</reference>
<dbReference type="PANTHER" id="PTHR33445">
    <property type="entry name" value="ATP SYNTHASE SUBUNIT B', CHLOROPLASTIC"/>
    <property type="match status" value="1"/>
</dbReference>
<evidence type="ECO:0000256" key="10">
    <source>
        <dbReference type="ARBA" id="ARBA00025198"/>
    </source>
</evidence>
<comment type="similarity">
    <text evidence="1 13">Belongs to the ATPase B chain family.</text>
</comment>
<keyword evidence="16" id="KW-1185">Reference proteome</keyword>
<dbReference type="InterPro" id="IPR002146">
    <property type="entry name" value="ATP_synth_b/b'su_bac/chlpt"/>
</dbReference>
<evidence type="ECO:0000256" key="14">
    <source>
        <dbReference type="SAM" id="Coils"/>
    </source>
</evidence>
<evidence type="ECO:0000256" key="11">
    <source>
        <dbReference type="ARBA" id="ARBA00025614"/>
    </source>
</evidence>
<keyword evidence="7 13" id="KW-0406">Ion transport</keyword>
<gene>
    <name evidence="13" type="primary">atpF</name>
    <name evidence="15" type="ORF">GGR27_002469</name>
</gene>
<dbReference type="NCBIfam" id="TIGR03321">
    <property type="entry name" value="alt_F1F0_F0_B"/>
    <property type="match status" value="1"/>
</dbReference>
<evidence type="ECO:0000256" key="6">
    <source>
        <dbReference type="ARBA" id="ARBA00022989"/>
    </source>
</evidence>
<dbReference type="EMBL" id="JAATJH010000003">
    <property type="protein sequence ID" value="NJC26959.1"/>
    <property type="molecule type" value="Genomic_DNA"/>
</dbReference>
<evidence type="ECO:0000256" key="12">
    <source>
        <dbReference type="ARBA" id="ARBA00037847"/>
    </source>
</evidence>
<accession>A0ABX0XDH2</accession>
<feature type="transmembrane region" description="Helical" evidence="13">
    <location>
        <begin position="6"/>
        <end position="22"/>
    </location>
</feature>
<keyword evidence="6 13" id="KW-1133">Transmembrane helix</keyword>
<comment type="subcellular location">
    <subcellularLocation>
        <location evidence="13">Cell membrane</location>
        <topology evidence="13">Single-pass membrane protein</topology>
    </subcellularLocation>
    <subcellularLocation>
        <location evidence="12">Endomembrane system</location>
        <topology evidence="12">Single-pass membrane protein</topology>
    </subcellularLocation>
</comment>
<comment type="function">
    <text evidence="10 13">F(1)F(0) ATP synthase produces ATP from ADP in the presence of a proton or sodium gradient. F-type ATPases consist of two structural domains, F(1) containing the extramembraneous catalytic core and F(0) containing the membrane proton channel, linked together by a central stalk and a peripheral stalk. During catalysis, ATP synthesis in the catalytic domain of F(1) is coupled via a rotary mechanism of the central stalk subunits to proton translocation.</text>
</comment>
<keyword evidence="4 13" id="KW-0812">Transmembrane</keyword>
<evidence type="ECO:0000256" key="4">
    <source>
        <dbReference type="ARBA" id="ARBA00022692"/>
    </source>
</evidence>
<feature type="coiled-coil region" evidence="14">
    <location>
        <begin position="31"/>
        <end position="119"/>
    </location>
</feature>
<evidence type="ECO:0000256" key="3">
    <source>
        <dbReference type="ARBA" id="ARBA00022547"/>
    </source>
</evidence>
<keyword evidence="9 13" id="KW-0066">ATP synthesis</keyword>
<evidence type="ECO:0000256" key="1">
    <source>
        <dbReference type="ARBA" id="ARBA00005513"/>
    </source>
</evidence>
<comment type="caution">
    <text evidence="15">The sequence shown here is derived from an EMBL/GenBank/DDBJ whole genome shotgun (WGS) entry which is preliminary data.</text>
</comment>
<keyword evidence="14" id="KW-0175">Coiled coil</keyword>
<dbReference type="Pfam" id="PF00430">
    <property type="entry name" value="ATP-synt_B"/>
    <property type="match status" value="1"/>
</dbReference>
<evidence type="ECO:0000313" key="15">
    <source>
        <dbReference type="EMBL" id="NJC26959.1"/>
    </source>
</evidence>
<evidence type="ECO:0000313" key="16">
    <source>
        <dbReference type="Proteomes" id="UP000770785"/>
    </source>
</evidence>
<evidence type="ECO:0000256" key="5">
    <source>
        <dbReference type="ARBA" id="ARBA00022781"/>
    </source>
</evidence>